<name>A0A0F9GL86_9ZZZZ</name>
<gene>
    <name evidence="1" type="ORF">LCGC14_1812140</name>
</gene>
<dbReference type="EMBL" id="LAZR01017619">
    <property type="protein sequence ID" value="KKL99669.1"/>
    <property type="molecule type" value="Genomic_DNA"/>
</dbReference>
<proteinExistence type="predicted"/>
<evidence type="ECO:0000313" key="1">
    <source>
        <dbReference type="EMBL" id="KKL99669.1"/>
    </source>
</evidence>
<organism evidence="1">
    <name type="scientific">marine sediment metagenome</name>
    <dbReference type="NCBI Taxonomy" id="412755"/>
    <lineage>
        <taxon>unclassified sequences</taxon>
        <taxon>metagenomes</taxon>
        <taxon>ecological metagenomes</taxon>
    </lineage>
</organism>
<comment type="caution">
    <text evidence="1">The sequence shown here is derived from an EMBL/GenBank/DDBJ whole genome shotgun (WGS) entry which is preliminary data.</text>
</comment>
<sequence length="249" mass="29109">MRQALEMIELERIIYLDNYIKLFCKLDKKEQETITPVLVQYITLSYSIGLIDNPGRQVTEQIKIDKKDIRFIEDYIVTSFMITGLHNPNICEMSLKKLNIYLKDSPRYSLSINKTHTFKSIQSGISPISEKIKVPKSLKILHKITPVKKTEIQVQSKSKKRIQKSEKVLFTEAYEKFKVKIKETDLNELLRKKMGSVEFNLKNFGISLLCKTLLLVKQVNELVDNEFQNDLQEFLKKNIFESIKEEVSV</sequence>
<dbReference type="AlphaFoldDB" id="A0A0F9GL86"/>
<accession>A0A0F9GL86</accession>
<protein>
    <submittedName>
        <fullName evidence="1">Uncharacterized protein</fullName>
    </submittedName>
</protein>
<reference evidence="1" key="1">
    <citation type="journal article" date="2015" name="Nature">
        <title>Complex archaea that bridge the gap between prokaryotes and eukaryotes.</title>
        <authorList>
            <person name="Spang A."/>
            <person name="Saw J.H."/>
            <person name="Jorgensen S.L."/>
            <person name="Zaremba-Niedzwiedzka K."/>
            <person name="Martijn J."/>
            <person name="Lind A.E."/>
            <person name="van Eijk R."/>
            <person name="Schleper C."/>
            <person name="Guy L."/>
            <person name="Ettema T.J."/>
        </authorList>
    </citation>
    <scope>NUCLEOTIDE SEQUENCE</scope>
</reference>